<organism evidence="6 7">
    <name type="scientific">Calidifontibacillus erzurumensis</name>
    <dbReference type="NCBI Taxonomy" id="2741433"/>
    <lineage>
        <taxon>Bacteria</taxon>
        <taxon>Bacillati</taxon>
        <taxon>Bacillota</taxon>
        <taxon>Bacilli</taxon>
        <taxon>Bacillales</taxon>
        <taxon>Bacillaceae</taxon>
        <taxon>Calidifontibacillus/Schinkia group</taxon>
        <taxon>Calidifontibacillus</taxon>
    </lineage>
</organism>
<dbReference type="Proteomes" id="UP000625804">
    <property type="component" value="Unassembled WGS sequence"/>
</dbReference>
<evidence type="ECO:0000259" key="5">
    <source>
        <dbReference type="Pfam" id="PF01343"/>
    </source>
</evidence>
<comment type="caution">
    <text evidence="6">The sequence shown here is derived from an EMBL/GenBank/DDBJ whole genome shotgun (WGS) entry which is preliminary data.</text>
</comment>
<evidence type="ECO:0000256" key="1">
    <source>
        <dbReference type="ARBA" id="ARBA00008683"/>
    </source>
</evidence>
<dbReference type="AlphaFoldDB" id="A0A8J8GCS0"/>
<evidence type="ECO:0000256" key="4">
    <source>
        <dbReference type="ARBA" id="ARBA00022825"/>
    </source>
</evidence>
<evidence type="ECO:0000256" key="3">
    <source>
        <dbReference type="ARBA" id="ARBA00022801"/>
    </source>
</evidence>
<keyword evidence="2" id="KW-0645">Protease</keyword>
<reference evidence="6" key="1">
    <citation type="submission" date="2020-06" db="EMBL/GenBank/DDBJ databases">
        <title>A novel thermopfilic bacterium from Erzurum, Turkey.</title>
        <authorList>
            <person name="Adiguzel A."/>
            <person name="Ay H."/>
            <person name="Baltaci M.O."/>
        </authorList>
    </citation>
    <scope>NUCLEOTIDE SEQUENCE</scope>
    <source>
        <strain evidence="6">P2</strain>
    </source>
</reference>
<dbReference type="RefSeq" id="WP_173730508.1">
    <property type="nucleotide sequence ID" value="NZ_JABTTE010000005.1"/>
</dbReference>
<dbReference type="CDD" id="cd07023">
    <property type="entry name" value="S49_Sppa_N_C"/>
    <property type="match status" value="1"/>
</dbReference>
<dbReference type="GO" id="GO:0006508">
    <property type="term" value="P:proteolysis"/>
    <property type="evidence" value="ECO:0007669"/>
    <property type="project" value="UniProtKB-KW"/>
</dbReference>
<dbReference type="InterPro" id="IPR029045">
    <property type="entry name" value="ClpP/crotonase-like_dom_sf"/>
</dbReference>
<dbReference type="InterPro" id="IPR001907">
    <property type="entry name" value="ClpP"/>
</dbReference>
<dbReference type="PANTHER" id="PTHR42987:SF7">
    <property type="entry name" value="SIGNAL PEPTIDE PEPTIDASE SPPA-RELATED"/>
    <property type="match status" value="1"/>
</dbReference>
<gene>
    <name evidence="6" type="primary">sppA</name>
    <name evidence="6" type="ORF">HR057_05895</name>
</gene>
<dbReference type="EMBL" id="JABTTE010000005">
    <property type="protein sequence ID" value="NSL51302.1"/>
    <property type="molecule type" value="Genomic_DNA"/>
</dbReference>
<dbReference type="PRINTS" id="PR00127">
    <property type="entry name" value="CLPPROTEASEP"/>
</dbReference>
<sequence>MNSKRWMALGLATLLFFFSLGVNVLSSLAFEEIDEWQVSFFNDFDEEFTETVLEAGSEQGRIVVLEINGVIQDTGEVESFISTPGYRHKTFMRMLDRAQKDANVKGIIIRVNSPGGGVLESAEIYDKLIDIKEKQRKPIYVSMGSLAASGGYYISTAADKIFASPETLTGSLGVIIQSINYAELAKRYGVKFETIKSGPYKDILSPTREMTEEERKILQEMVNHSYEEFVNVIATGRKMPVEKVRKIADGRIYDGRQAKDLGLIDEFGYLEDAIREMKKLKGIGDVSVIEYEPSFSLNSLFKMASYKLFSNDFEIIGLAKLLNQPNAPRLMYLYTR</sequence>
<dbReference type="NCBIfam" id="TIGR00706">
    <property type="entry name" value="SppA_dom"/>
    <property type="match status" value="1"/>
</dbReference>
<dbReference type="PANTHER" id="PTHR42987">
    <property type="entry name" value="PEPTIDASE S49"/>
    <property type="match status" value="1"/>
</dbReference>
<dbReference type="Gene3D" id="3.90.226.10">
    <property type="entry name" value="2-enoyl-CoA Hydratase, Chain A, domain 1"/>
    <property type="match status" value="2"/>
</dbReference>
<dbReference type="InterPro" id="IPR004635">
    <property type="entry name" value="Pept_S49_SppA"/>
</dbReference>
<name>A0A8J8GCS0_9BACI</name>
<keyword evidence="4" id="KW-0720">Serine protease</keyword>
<dbReference type="InterPro" id="IPR002142">
    <property type="entry name" value="Peptidase_S49"/>
</dbReference>
<dbReference type="SUPFAM" id="SSF52096">
    <property type="entry name" value="ClpP/crotonase"/>
    <property type="match status" value="1"/>
</dbReference>
<dbReference type="Pfam" id="PF01343">
    <property type="entry name" value="Peptidase_S49"/>
    <property type="match status" value="1"/>
</dbReference>
<protein>
    <submittedName>
        <fullName evidence="6">Signal peptide peptidase SppA</fullName>
    </submittedName>
</protein>
<keyword evidence="3" id="KW-0378">Hydrolase</keyword>
<accession>A0A8J8GCS0</accession>
<feature type="domain" description="Peptidase S49" evidence="5">
    <location>
        <begin position="133"/>
        <end position="283"/>
    </location>
</feature>
<evidence type="ECO:0000313" key="7">
    <source>
        <dbReference type="Proteomes" id="UP000625804"/>
    </source>
</evidence>
<proteinExistence type="inferred from homology"/>
<dbReference type="InterPro" id="IPR047272">
    <property type="entry name" value="S49_SppA_C"/>
</dbReference>
<dbReference type="GO" id="GO:0004252">
    <property type="term" value="F:serine-type endopeptidase activity"/>
    <property type="evidence" value="ECO:0007669"/>
    <property type="project" value="InterPro"/>
</dbReference>
<evidence type="ECO:0000256" key="2">
    <source>
        <dbReference type="ARBA" id="ARBA00022670"/>
    </source>
</evidence>
<comment type="similarity">
    <text evidence="1">Belongs to the peptidase S49 family.</text>
</comment>
<evidence type="ECO:0000313" key="6">
    <source>
        <dbReference type="EMBL" id="NSL51302.1"/>
    </source>
</evidence>
<keyword evidence="7" id="KW-1185">Reference proteome</keyword>
<dbReference type="GO" id="GO:0004176">
    <property type="term" value="F:ATP-dependent peptidase activity"/>
    <property type="evidence" value="ECO:0007669"/>
    <property type="project" value="InterPro"/>
</dbReference>